<gene>
    <name evidence="1" type="ORF">MCY_00937</name>
</gene>
<dbReference type="Proteomes" id="UP000001077">
    <property type="component" value="Unassembled WGS sequence"/>
</dbReference>
<proteinExistence type="predicted"/>
<dbReference type="EMBL" id="AILY01000021">
    <property type="protein sequence ID" value="EJF85923.1"/>
    <property type="molecule type" value="Genomic_DNA"/>
</dbReference>
<accession>J0ZD90</accession>
<dbReference type="STRING" id="1094556.MCY_00937"/>
<sequence>MYTCTIRDDVVKKAQFLFYKFFIPMGSIKEEKFQIFWKKVENALNFLLIPFMQISGEVAEWSKALPC</sequence>
<name>J0ZD90_9HYPH</name>
<reference evidence="1 2" key="1">
    <citation type="submission" date="2012-03" db="EMBL/GenBank/DDBJ databases">
        <title>The Genome Sequence of Bartonella rattimassiliensis 15908.</title>
        <authorList>
            <consortium name="The Broad Institute Genome Sequencing Platform"/>
            <consortium name="The Broad Institute Genome Sequencing Center for Infectious Disease"/>
            <person name="Feldgarden M."/>
            <person name="Kirby J."/>
            <person name="Kosoy M."/>
            <person name="Birtles R."/>
            <person name="Probert W.S."/>
            <person name="Chiaraviglio L."/>
            <person name="Young S.K."/>
            <person name="Zeng Q."/>
            <person name="Gargeya S."/>
            <person name="Fitzgerald M."/>
            <person name="Haas B."/>
            <person name="Abouelleil A."/>
            <person name="Alvarado L."/>
            <person name="Arachchi H.M."/>
            <person name="Berlin A."/>
            <person name="Chapman S.B."/>
            <person name="Gearin G."/>
            <person name="Goldberg J."/>
            <person name="Griggs A."/>
            <person name="Gujja S."/>
            <person name="Hansen M."/>
            <person name="Heiman D."/>
            <person name="Howarth C."/>
            <person name="Larimer J."/>
            <person name="Lui A."/>
            <person name="MacDonald P.J.P."/>
            <person name="McCowen C."/>
            <person name="Montmayeur A."/>
            <person name="Murphy C."/>
            <person name="Neiman D."/>
            <person name="Pearson M."/>
            <person name="Priest M."/>
            <person name="Roberts A."/>
            <person name="Saif S."/>
            <person name="Shea T."/>
            <person name="Sisk P."/>
            <person name="Stolte C."/>
            <person name="Sykes S."/>
            <person name="Wortman J."/>
            <person name="Nusbaum C."/>
            <person name="Birren B."/>
        </authorList>
    </citation>
    <scope>NUCLEOTIDE SEQUENCE [LARGE SCALE GENOMIC DNA]</scope>
    <source>
        <strain evidence="1 2">15908</strain>
    </source>
</reference>
<dbReference type="HOGENOM" id="CLU_2803770_0_0_5"/>
<dbReference type="AlphaFoldDB" id="J0ZD90"/>
<evidence type="ECO:0000313" key="2">
    <source>
        <dbReference type="Proteomes" id="UP000001077"/>
    </source>
</evidence>
<organism evidence="1 2">
    <name type="scientific">Bartonella rattimassiliensis 15908</name>
    <dbReference type="NCBI Taxonomy" id="1094556"/>
    <lineage>
        <taxon>Bacteria</taxon>
        <taxon>Pseudomonadati</taxon>
        <taxon>Pseudomonadota</taxon>
        <taxon>Alphaproteobacteria</taxon>
        <taxon>Hyphomicrobiales</taxon>
        <taxon>Bartonellaceae</taxon>
        <taxon>Bartonella</taxon>
    </lineage>
</organism>
<evidence type="ECO:0000313" key="1">
    <source>
        <dbReference type="EMBL" id="EJF85923.1"/>
    </source>
</evidence>
<protein>
    <submittedName>
        <fullName evidence="1">Uncharacterized protein</fullName>
    </submittedName>
</protein>
<keyword evidence="2" id="KW-1185">Reference proteome</keyword>
<comment type="caution">
    <text evidence="1">The sequence shown here is derived from an EMBL/GenBank/DDBJ whole genome shotgun (WGS) entry which is preliminary data.</text>
</comment>